<dbReference type="EMBL" id="HADX01012920">
    <property type="protein sequence ID" value="SBP35152.1"/>
    <property type="molecule type" value="Transcribed_RNA"/>
</dbReference>
<dbReference type="AlphaFoldDB" id="A0A1A7YX24"/>
<sequence>KRRASQSFNSSNQINFDSVAQLVSGYLARERGRCLQTPQNTIKRDKRGFNLSNVSFAKRFQVVFDKRRLFADGTTLPFGY</sequence>
<accession>A0A1A7YX24</accession>
<feature type="non-terminal residue" evidence="1">
    <location>
        <position position="80"/>
    </location>
</feature>
<gene>
    <name evidence="1" type="primary">si:busm1-180o5.3</name>
</gene>
<feature type="non-terminal residue" evidence="1">
    <location>
        <position position="1"/>
    </location>
</feature>
<reference evidence="1" key="1">
    <citation type="submission" date="2016-05" db="EMBL/GenBank/DDBJ databases">
        <authorList>
            <person name="Lavstsen T."/>
            <person name="Jespersen J.S."/>
        </authorList>
    </citation>
    <scope>NUCLEOTIDE SEQUENCE</scope>
    <source>
        <tissue evidence="1">Brain</tissue>
    </source>
</reference>
<reference evidence="1" key="2">
    <citation type="submission" date="2016-06" db="EMBL/GenBank/DDBJ databases">
        <title>The genome of a short-lived fish provides insights into sex chromosome evolution and the genetic control of aging.</title>
        <authorList>
            <person name="Reichwald K."/>
            <person name="Felder M."/>
            <person name="Petzold A."/>
            <person name="Koch P."/>
            <person name="Groth M."/>
            <person name="Platzer M."/>
        </authorList>
    </citation>
    <scope>NUCLEOTIDE SEQUENCE</scope>
    <source>
        <tissue evidence="1">Brain</tissue>
    </source>
</reference>
<evidence type="ECO:0000313" key="1">
    <source>
        <dbReference type="EMBL" id="SBP35152.1"/>
    </source>
</evidence>
<proteinExistence type="predicted"/>
<protein>
    <submittedName>
        <fullName evidence="1">Novel protein similar to DNA polymerases</fullName>
    </submittedName>
</protein>
<name>A0A1A7YX24_9TELE</name>
<organism evidence="1">
    <name type="scientific">Iconisemion striatum</name>
    <dbReference type="NCBI Taxonomy" id="60296"/>
    <lineage>
        <taxon>Eukaryota</taxon>
        <taxon>Metazoa</taxon>
        <taxon>Chordata</taxon>
        <taxon>Craniata</taxon>
        <taxon>Vertebrata</taxon>
        <taxon>Euteleostomi</taxon>
        <taxon>Actinopterygii</taxon>
        <taxon>Neopterygii</taxon>
        <taxon>Teleostei</taxon>
        <taxon>Neoteleostei</taxon>
        <taxon>Acanthomorphata</taxon>
        <taxon>Ovalentaria</taxon>
        <taxon>Atherinomorphae</taxon>
        <taxon>Cyprinodontiformes</taxon>
        <taxon>Nothobranchiidae</taxon>
        <taxon>Iconisemion</taxon>
    </lineage>
</organism>